<evidence type="ECO:0000313" key="7">
    <source>
        <dbReference type="Proteomes" id="UP001431776"/>
    </source>
</evidence>
<dbReference type="Gene3D" id="3.30.1120.10">
    <property type="match status" value="1"/>
</dbReference>
<comment type="caution">
    <text evidence="6">The sequence shown here is derived from an EMBL/GenBank/DDBJ whole genome shotgun (WGS) entry which is preliminary data.</text>
</comment>
<dbReference type="InterPro" id="IPR050738">
    <property type="entry name" value="Sulfatase"/>
</dbReference>
<dbReference type="SUPFAM" id="SSF53649">
    <property type="entry name" value="Alkaline phosphatase-like"/>
    <property type="match status" value="1"/>
</dbReference>
<dbReference type="RefSeq" id="WP_349244270.1">
    <property type="nucleotide sequence ID" value="NZ_JASCXX010000007.1"/>
</dbReference>
<evidence type="ECO:0000256" key="3">
    <source>
        <dbReference type="ARBA" id="ARBA00022801"/>
    </source>
</evidence>
<dbReference type="GO" id="GO:0004065">
    <property type="term" value="F:arylsulfatase activity"/>
    <property type="evidence" value="ECO:0007669"/>
    <property type="project" value="TreeGrafter"/>
</dbReference>
<protein>
    <submittedName>
        <fullName evidence="6">Arylsulfatase</fullName>
        <ecNumber evidence="6">3.1.6.-</ecNumber>
    </submittedName>
</protein>
<dbReference type="Proteomes" id="UP001431776">
    <property type="component" value="Unassembled WGS sequence"/>
</dbReference>
<dbReference type="AlphaFoldDB" id="A0AAW6TTI6"/>
<dbReference type="InterPro" id="IPR000917">
    <property type="entry name" value="Sulfatase_N"/>
</dbReference>
<gene>
    <name evidence="6" type="ORF">QJ522_07360</name>
</gene>
<keyword evidence="2" id="KW-0479">Metal-binding</keyword>
<dbReference type="InterPro" id="IPR006311">
    <property type="entry name" value="TAT_signal"/>
</dbReference>
<evidence type="ECO:0000259" key="5">
    <source>
        <dbReference type="Pfam" id="PF00884"/>
    </source>
</evidence>
<evidence type="ECO:0000256" key="4">
    <source>
        <dbReference type="ARBA" id="ARBA00022837"/>
    </source>
</evidence>
<evidence type="ECO:0000313" key="6">
    <source>
        <dbReference type="EMBL" id="MDI6448860.1"/>
    </source>
</evidence>
<dbReference type="CDD" id="cd16025">
    <property type="entry name" value="PAS_like"/>
    <property type="match status" value="1"/>
</dbReference>
<dbReference type="PROSITE" id="PS00149">
    <property type="entry name" value="SULFATASE_2"/>
    <property type="match status" value="1"/>
</dbReference>
<comment type="similarity">
    <text evidence="1">Belongs to the sulfatase family.</text>
</comment>
<dbReference type="Pfam" id="PF00884">
    <property type="entry name" value="Sulfatase"/>
    <property type="match status" value="1"/>
</dbReference>
<dbReference type="PROSITE" id="PS51318">
    <property type="entry name" value="TAT"/>
    <property type="match status" value="1"/>
</dbReference>
<dbReference type="EMBL" id="JASCXX010000007">
    <property type="protein sequence ID" value="MDI6448860.1"/>
    <property type="molecule type" value="Genomic_DNA"/>
</dbReference>
<proteinExistence type="inferred from homology"/>
<evidence type="ECO:0000256" key="2">
    <source>
        <dbReference type="ARBA" id="ARBA00022723"/>
    </source>
</evidence>
<sequence length="540" mass="60183">MAPSACTRREFLKAAGLGAAAVSLGGCLHASEPAVRQARPARPNIVLIMADDMGYSDIGCYGGEVRTPNLDRLAAGGVRFSQFYNGARCCPTRASLLTGLYAHQAGVGAMVSPSDRPGYRGRLNEQCVTIAEVLRSAGYHTCMSGKWHVTHYDYANPEPTLHRASWPRQRGFDRFFGTLAGAGSFYTPASLMRDNEFIEPDEGFYYTDAINDQAVRYIEEADDTPLFLYVAHVAPHWPLHALPEDVARYEGVYDVGWDKVRAARHARMIEAGLVRADWPLSPRDPRVPAWEKAEHKTWEAHRMAVYAAQIDSMDQGIGRIVESLRRTGRLDNTLILFLSDNGGCDEIIQGTETRHGRFARGGTRPDVLPGEPDTYAAYGFGWANASNTPFQRYKKWGHEGGIATPLVAHWPAVIRNGGTITHQVGHIIDVMATCVDVAGAEYPTERNGHEITPLEGKSLAPILRGRTRPDHEALYWEHMGNRAMRQGKWKLVAERNGLWELYDLEADRTETRDLAEKHAERVNAMKAMYANWARRCHVEL</sequence>
<keyword evidence="7" id="KW-1185">Reference proteome</keyword>
<dbReference type="PANTHER" id="PTHR42693">
    <property type="entry name" value="ARYLSULFATASE FAMILY MEMBER"/>
    <property type="match status" value="1"/>
</dbReference>
<dbReference type="NCBIfam" id="TIGR01409">
    <property type="entry name" value="TAT_signal_seq"/>
    <property type="match status" value="1"/>
</dbReference>
<reference evidence="6" key="1">
    <citation type="submission" date="2023-05" db="EMBL/GenBank/DDBJ databases">
        <title>Anaerotaeda fermentans gen. nov., sp. nov., a novel anaerobic planctomycete of the new family within the order Sedimentisphaerales isolated from Taman Peninsula, Russia.</title>
        <authorList>
            <person name="Khomyakova M.A."/>
            <person name="Merkel A.Y."/>
            <person name="Slobodkin A.I."/>
        </authorList>
    </citation>
    <scope>NUCLEOTIDE SEQUENCE</scope>
    <source>
        <strain evidence="6">M17dextr</strain>
    </source>
</reference>
<keyword evidence="4" id="KW-0106">Calcium</keyword>
<dbReference type="PANTHER" id="PTHR42693:SF53">
    <property type="entry name" value="ENDO-4-O-SULFATASE"/>
    <property type="match status" value="1"/>
</dbReference>
<evidence type="ECO:0000256" key="1">
    <source>
        <dbReference type="ARBA" id="ARBA00008779"/>
    </source>
</evidence>
<dbReference type="Gene3D" id="3.40.720.10">
    <property type="entry name" value="Alkaline Phosphatase, subunit A"/>
    <property type="match status" value="1"/>
</dbReference>
<dbReference type="GO" id="GO:0046872">
    <property type="term" value="F:metal ion binding"/>
    <property type="evidence" value="ECO:0007669"/>
    <property type="project" value="UniProtKB-KW"/>
</dbReference>
<dbReference type="InterPro" id="IPR017850">
    <property type="entry name" value="Alkaline_phosphatase_core_sf"/>
</dbReference>
<organism evidence="6 7">
    <name type="scientific">Anaerobaca lacustris</name>
    <dbReference type="NCBI Taxonomy" id="3044600"/>
    <lineage>
        <taxon>Bacteria</taxon>
        <taxon>Pseudomonadati</taxon>
        <taxon>Planctomycetota</taxon>
        <taxon>Phycisphaerae</taxon>
        <taxon>Sedimentisphaerales</taxon>
        <taxon>Anaerobacaceae</taxon>
        <taxon>Anaerobaca</taxon>
    </lineage>
</organism>
<feature type="domain" description="Sulfatase N-terminal" evidence="5">
    <location>
        <begin position="43"/>
        <end position="440"/>
    </location>
</feature>
<dbReference type="InterPro" id="IPR024607">
    <property type="entry name" value="Sulfatase_CS"/>
</dbReference>
<keyword evidence="3 6" id="KW-0378">Hydrolase</keyword>
<dbReference type="FunFam" id="3.40.720.10:FF:000047">
    <property type="entry name" value="Arylsulfatase"/>
    <property type="match status" value="1"/>
</dbReference>
<name>A0AAW6TTI6_9BACT</name>
<dbReference type="EC" id="3.1.6.-" evidence="6"/>
<accession>A0AAW6TTI6</accession>
<dbReference type="InterPro" id="IPR019546">
    <property type="entry name" value="TAT_signal_bac_arc"/>
</dbReference>